<feature type="coiled-coil region" evidence="5">
    <location>
        <begin position="645"/>
        <end position="672"/>
    </location>
</feature>
<gene>
    <name evidence="6" type="ORF">TrST_g10914</name>
</gene>
<dbReference type="InterPro" id="IPR052592">
    <property type="entry name" value="LRR-RLK"/>
</dbReference>
<dbReference type="Gene3D" id="3.80.10.10">
    <property type="entry name" value="Ribonuclease Inhibitor"/>
    <property type="match status" value="2"/>
</dbReference>
<dbReference type="InterPro" id="IPR032675">
    <property type="entry name" value="LRR_dom_sf"/>
</dbReference>
<evidence type="ECO:0000313" key="7">
    <source>
        <dbReference type="Proteomes" id="UP001165085"/>
    </source>
</evidence>
<sequence length="675" mass="75942">MTTVLKLWAAMGGAKQTLTNGSDDVSKWKGIRVNGGRVNKIDWCECKPPLSGIISKEIGNMSELTYLGLDNNALTGGEIPKEIGDCTALRSLFLNDNKLSGVIPKEIGNCTALITFFLYQNKLSGVIPKEIGNCTALTNLDLNVNKLSGVIPKEIGNCTALTNINLHTNELTGVLPPTIGNLKSLKEFRAQDNQLSESLPPSICDLPNLTHFIIFNNNFSGSLPPALGNLTELIYFRISDNLFTGPLPTSLTNLKNLQVFAIVGNNFDHKQIPAAFEEMHKKVNEFVTDWNKNELYLNDAKKAIDSIKDMEVRDKVTSLQKDLFNHVKGRETAKADKVFKELKGIANTQTERLGKATATVLNYYRFRDNGHRYREVDKIEEIPAAKQVDADRATTEDRVDMLLATADWREDEFQHQIMSEIVEPMNTASSIEDLCKTYGIDSSAYVYDKFGNSVHLKDPLFAFGAGTDKKILCKPRFGPPKSYQRALAKEKEGMKKMGDKWIGLRDLNRVTLEFEDPLMLTLACKALLKKYTVSGLKNEFESIYTTVYEQPPDIHMNLDLGEGWLVEVQLMFASVLTIKKELHKFYDVVRAEKPRAILSPLFKTAKTNEAVKDEEIERMRKMMESAEIAHKMNHRRESGSASAWGEGESEKFKEMERELADYKEKFEQIKGIVIV</sequence>
<keyword evidence="4" id="KW-0677">Repeat</keyword>
<evidence type="ECO:0000256" key="4">
    <source>
        <dbReference type="ARBA" id="ARBA00022737"/>
    </source>
</evidence>
<keyword evidence="3" id="KW-0433">Leucine-rich repeat</keyword>
<evidence type="ECO:0000256" key="2">
    <source>
        <dbReference type="ARBA" id="ARBA00022475"/>
    </source>
</evidence>
<comment type="caution">
    <text evidence="6">The sequence shown here is derived from an EMBL/GenBank/DDBJ whole genome shotgun (WGS) entry which is preliminary data.</text>
</comment>
<protein>
    <submittedName>
        <fullName evidence="6">Uncharacterized protein</fullName>
    </submittedName>
</protein>
<comment type="subcellular location">
    <subcellularLocation>
        <location evidence="1">Cell membrane</location>
    </subcellularLocation>
</comment>
<evidence type="ECO:0000256" key="3">
    <source>
        <dbReference type="ARBA" id="ARBA00022614"/>
    </source>
</evidence>
<evidence type="ECO:0000256" key="1">
    <source>
        <dbReference type="ARBA" id="ARBA00004236"/>
    </source>
</evidence>
<dbReference type="Pfam" id="PF00560">
    <property type="entry name" value="LRR_1"/>
    <property type="match status" value="2"/>
</dbReference>
<dbReference type="PANTHER" id="PTHR48054">
    <property type="entry name" value="RECEPTOR KINASE-LIKE PROTEIN XA21"/>
    <property type="match status" value="1"/>
</dbReference>
<dbReference type="GO" id="GO:0005886">
    <property type="term" value="C:plasma membrane"/>
    <property type="evidence" value="ECO:0007669"/>
    <property type="project" value="UniProtKB-SubCell"/>
</dbReference>
<proteinExistence type="predicted"/>
<keyword evidence="5" id="KW-0175">Coiled coil</keyword>
<keyword evidence="7" id="KW-1185">Reference proteome</keyword>
<keyword evidence="2" id="KW-0472">Membrane</keyword>
<evidence type="ECO:0000256" key="5">
    <source>
        <dbReference type="SAM" id="Coils"/>
    </source>
</evidence>
<accession>A0A9W7EPS8</accession>
<dbReference type="OrthoDB" id="676979at2759"/>
<keyword evidence="2" id="KW-1003">Cell membrane</keyword>
<dbReference type="FunFam" id="3.80.10.10:FF:000383">
    <property type="entry name" value="Leucine-rich repeat receptor protein kinase EMS1"/>
    <property type="match status" value="1"/>
</dbReference>
<dbReference type="PANTHER" id="PTHR48054:SF47">
    <property type="entry name" value="OS06G0179800 PROTEIN"/>
    <property type="match status" value="1"/>
</dbReference>
<dbReference type="AlphaFoldDB" id="A0A9W7EPS8"/>
<reference evidence="7" key="1">
    <citation type="journal article" date="2023" name="Commun. Biol.">
        <title>Genome analysis of Parmales, the sister group of diatoms, reveals the evolutionary specialization of diatoms from phago-mixotrophs to photoautotrophs.</title>
        <authorList>
            <person name="Ban H."/>
            <person name="Sato S."/>
            <person name="Yoshikawa S."/>
            <person name="Yamada K."/>
            <person name="Nakamura Y."/>
            <person name="Ichinomiya M."/>
            <person name="Sato N."/>
            <person name="Blanc-Mathieu R."/>
            <person name="Endo H."/>
            <person name="Kuwata A."/>
            <person name="Ogata H."/>
        </authorList>
    </citation>
    <scope>NUCLEOTIDE SEQUENCE [LARGE SCALE GENOMIC DNA]</scope>
    <source>
        <strain evidence="7">NIES 3701</strain>
    </source>
</reference>
<dbReference type="FunFam" id="3.80.10.10:FF:000041">
    <property type="entry name" value="LRR receptor-like serine/threonine-protein kinase ERECTA"/>
    <property type="match status" value="1"/>
</dbReference>
<dbReference type="EMBL" id="BRXY01000300">
    <property type="protein sequence ID" value="GMH85198.1"/>
    <property type="molecule type" value="Genomic_DNA"/>
</dbReference>
<dbReference type="Proteomes" id="UP001165085">
    <property type="component" value="Unassembled WGS sequence"/>
</dbReference>
<dbReference type="InterPro" id="IPR001611">
    <property type="entry name" value="Leu-rich_rpt"/>
</dbReference>
<evidence type="ECO:0000313" key="6">
    <source>
        <dbReference type="EMBL" id="GMH85198.1"/>
    </source>
</evidence>
<name>A0A9W7EPS8_9STRA</name>
<dbReference type="Pfam" id="PF13855">
    <property type="entry name" value="LRR_8"/>
    <property type="match status" value="1"/>
</dbReference>
<organism evidence="6 7">
    <name type="scientific">Triparma strigata</name>
    <dbReference type="NCBI Taxonomy" id="1606541"/>
    <lineage>
        <taxon>Eukaryota</taxon>
        <taxon>Sar</taxon>
        <taxon>Stramenopiles</taxon>
        <taxon>Ochrophyta</taxon>
        <taxon>Bolidophyceae</taxon>
        <taxon>Parmales</taxon>
        <taxon>Triparmaceae</taxon>
        <taxon>Triparma</taxon>
    </lineage>
</organism>
<dbReference type="SUPFAM" id="SSF52058">
    <property type="entry name" value="L domain-like"/>
    <property type="match status" value="1"/>
</dbReference>